<accession>A0A0F9KHX6</accession>
<gene>
    <name evidence="1" type="ORF">LCGC14_1401560</name>
</gene>
<name>A0A0F9KHX6_9ZZZZ</name>
<dbReference type="AlphaFoldDB" id="A0A0F9KHX6"/>
<organism evidence="1">
    <name type="scientific">marine sediment metagenome</name>
    <dbReference type="NCBI Taxonomy" id="412755"/>
    <lineage>
        <taxon>unclassified sequences</taxon>
        <taxon>metagenomes</taxon>
        <taxon>ecological metagenomes</taxon>
    </lineage>
</organism>
<comment type="caution">
    <text evidence="1">The sequence shown here is derived from an EMBL/GenBank/DDBJ whole genome shotgun (WGS) entry which is preliminary data.</text>
</comment>
<reference evidence="1" key="1">
    <citation type="journal article" date="2015" name="Nature">
        <title>Complex archaea that bridge the gap between prokaryotes and eukaryotes.</title>
        <authorList>
            <person name="Spang A."/>
            <person name="Saw J.H."/>
            <person name="Jorgensen S.L."/>
            <person name="Zaremba-Niedzwiedzka K."/>
            <person name="Martijn J."/>
            <person name="Lind A.E."/>
            <person name="van Eijk R."/>
            <person name="Schleper C."/>
            <person name="Guy L."/>
            <person name="Ettema T.J."/>
        </authorList>
    </citation>
    <scope>NUCLEOTIDE SEQUENCE</scope>
</reference>
<protein>
    <submittedName>
        <fullName evidence="1">Uncharacterized protein</fullName>
    </submittedName>
</protein>
<sequence>MPNQVTRLYDGGGGVDDRLQAGATSAALIALGPGTFPDSIYTGDHENIVLWPVNSTAAQTCTLAIWEHTAAIPTLATINRMIGVAWGAGEQTVTTDRVIWGLVTATEYAAKGLANISVTPNLYVSITVGVSLGGVWYLRYSMGHAPLANFYD</sequence>
<evidence type="ECO:0000313" key="1">
    <source>
        <dbReference type="EMBL" id="KKM74311.1"/>
    </source>
</evidence>
<dbReference type="EMBL" id="LAZR01009161">
    <property type="protein sequence ID" value="KKM74311.1"/>
    <property type="molecule type" value="Genomic_DNA"/>
</dbReference>
<proteinExistence type="predicted"/>